<dbReference type="Pfam" id="PF01814">
    <property type="entry name" value="Hemerythrin"/>
    <property type="match status" value="1"/>
</dbReference>
<proteinExistence type="predicted"/>
<feature type="domain" description="Hemerythrin-like" evidence="1">
    <location>
        <begin position="3"/>
        <end position="130"/>
    </location>
</feature>
<reference evidence="2 3" key="1">
    <citation type="submission" date="2017-08" db="EMBL/GenBank/DDBJ databases">
        <title>Infants hospitalized years apart are colonized by the same room-sourced microbial strains.</title>
        <authorList>
            <person name="Brooks B."/>
            <person name="Olm M.R."/>
            <person name="Firek B.A."/>
            <person name="Baker R."/>
            <person name="Thomas B.C."/>
            <person name="Morowitz M.J."/>
            <person name="Banfield J.F."/>
        </authorList>
    </citation>
    <scope>NUCLEOTIDE SEQUENCE [LARGE SCALE GENOMIC DNA]</scope>
    <source>
        <strain evidence="2">S2_018_000_R2_101</strain>
    </source>
</reference>
<comment type="caution">
    <text evidence="2">The sequence shown here is derived from an EMBL/GenBank/DDBJ whole genome shotgun (WGS) entry which is preliminary data.</text>
</comment>
<dbReference type="Gene3D" id="1.20.120.520">
    <property type="entry name" value="nmb1532 protein domain like"/>
    <property type="match status" value="1"/>
</dbReference>
<dbReference type="InterPro" id="IPR012312">
    <property type="entry name" value="Hemerythrin-like"/>
</dbReference>
<dbReference type="AlphaFoldDB" id="A0A2W5C9L0"/>
<evidence type="ECO:0000259" key="1">
    <source>
        <dbReference type="Pfam" id="PF01814"/>
    </source>
</evidence>
<protein>
    <submittedName>
        <fullName evidence="2">Cation-binding protein</fullName>
    </submittedName>
</protein>
<evidence type="ECO:0000313" key="3">
    <source>
        <dbReference type="Proteomes" id="UP000249066"/>
    </source>
</evidence>
<name>A0A2W5C9L0_9SPHN</name>
<gene>
    <name evidence="2" type="ORF">DI623_04660</name>
</gene>
<accession>A0A2W5C9L0</accession>
<organism evidence="2 3">
    <name type="scientific">Sphingomonas sanxanigenens</name>
    <dbReference type="NCBI Taxonomy" id="397260"/>
    <lineage>
        <taxon>Bacteria</taxon>
        <taxon>Pseudomonadati</taxon>
        <taxon>Pseudomonadota</taxon>
        <taxon>Alphaproteobacteria</taxon>
        <taxon>Sphingomonadales</taxon>
        <taxon>Sphingomonadaceae</taxon>
        <taxon>Sphingomonas</taxon>
    </lineage>
</organism>
<dbReference type="Proteomes" id="UP000249066">
    <property type="component" value="Unassembled WGS sequence"/>
</dbReference>
<evidence type="ECO:0000313" key="2">
    <source>
        <dbReference type="EMBL" id="PZO91008.1"/>
    </source>
</evidence>
<dbReference type="EMBL" id="QFNN01000016">
    <property type="protein sequence ID" value="PZO91008.1"/>
    <property type="molecule type" value="Genomic_DNA"/>
</dbReference>
<sequence>MDIEGLCRQHDHIAAIAAELMLLVEKADEPRPVAALRWGLTRTLLTHLAVEDRYLYPGMIAQGGTQGAVVASRFQTEMGDLAERFTAYMTEWKDERIARDWAGFCDATKLILGALSRRIAHENETLYPLARGMRLFAAATQERVAIRG</sequence>